<name>A0ABU9FCC5_9ENTR</name>
<comment type="caution">
    <text evidence="1">The sequence shown here is derived from an EMBL/GenBank/DDBJ whole genome shotgun (WGS) entry which is preliminary data.</text>
</comment>
<gene>
    <name evidence="1" type="ORF">QFI96_017140</name>
</gene>
<evidence type="ECO:0000313" key="2">
    <source>
        <dbReference type="Proteomes" id="UP001312893"/>
    </source>
</evidence>
<dbReference type="RefSeq" id="WP_123754390.1">
    <property type="nucleotide sequence ID" value="NZ_JARXNK020000104.1"/>
</dbReference>
<accession>A0ABU9FCC5</accession>
<organism evidence="1 2">
    <name type="scientific">Raoultella lignicola</name>
    <dbReference type="NCBI Taxonomy" id="3040939"/>
    <lineage>
        <taxon>Bacteria</taxon>
        <taxon>Pseudomonadati</taxon>
        <taxon>Pseudomonadota</taxon>
        <taxon>Gammaproteobacteria</taxon>
        <taxon>Enterobacterales</taxon>
        <taxon>Enterobacteriaceae</taxon>
        <taxon>Klebsiella/Raoultella group</taxon>
        <taxon>Raoultella</taxon>
    </lineage>
</organism>
<sequence>MTEDLAHSEVLFVAGFGPITQNTADSHSFYCSALGLPLKPMPGNPDYLLTEKDALPGVKHFALWPLAQAATSCFGQEQWPAEVTVPQAWIEFEVRDIALATDQLLAKGYQLLIANRVEPWGQTVTRLLSPEGLLTGLTITPWLREAV</sequence>
<keyword evidence="2" id="KW-1185">Reference proteome</keyword>
<dbReference type="InterPro" id="IPR029068">
    <property type="entry name" value="Glyas_Bleomycin-R_OHBP_Dase"/>
</dbReference>
<evidence type="ECO:0000313" key="1">
    <source>
        <dbReference type="EMBL" id="MEL0553421.1"/>
    </source>
</evidence>
<dbReference type="Gene3D" id="3.10.180.10">
    <property type="entry name" value="2,3-Dihydroxybiphenyl 1,2-Dioxygenase, domain 1"/>
    <property type="match status" value="1"/>
</dbReference>
<dbReference type="Proteomes" id="UP001312893">
    <property type="component" value="Unassembled WGS sequence"/>
</dbReference>
<dbReference type="SUPFAM" id="SSF54593">
    <property type="entry name" value="Glyoxalase/Bleomycin resistance protein/Dihydroxybiphenyl dioxygenase"/>
    <property type="match status" value="1"/>
</dbReference>
<dbReference type="EMBL" id="JARXNK020000104">
    <property type="protein sequence ID" value="MEL0553421.1"/>
    <property type="molecule type" value="Genomic_DNA"/>
</dbReference>
<reference evidence="1 2" key="1">
    <citation type="submission" date="2024-04" db="EMBL/GenBank/DDBJ databases">
        <title>Two novel Raoultella species associated with bleeding cankers of broadleaf hosts, Raoultella scottia sp. nov. and Raoultella lignicola sp. nov.</title>
        <authorList>
            <person name="Brady C.L."/>
        </authorList>
    </citation>
    <scope>NUCLEOTIDE SEQUENCE [LARGE SCALE GENOMIC DNA]</scope>
    <source>
        <strain evidence="1 2">TW_WC1a.1</strain>
    </source>
</reference>
<protein>
    <submittedName>
        <fullName evidence="1">Glyoxalase</fullName>
    </submittedName>
</protein>
<proteinExistence type="predicted"/>